<dbReference type="PANTHER" id="PTHR22748:SF26">
    <property type="entry name" value="ENDONUCLEASE_EXONUCLEASE_PHOSPHATASE DOMAIN-CONTAINING PROTEIN"/>
    <property type="match status" value="1"/>
</dbReference>
<dbReference type="Pfam" id="PF03372">
    <property type="entry name" value="Exo_endo_phos"/>
    <property type="match status" value="1"/>
</dbReference>
<evidence type="ECO:0000256" key="7">
    <source>
        <dbReference type="ARBA" id="ARBA00022842"/>
    </source>
</evidence>
<dbReference type="InterPro" id="IPR005135">
    <property type="entry name" value="Endo/exonuclease/phosphatase"/>
</dbReference>
<dbReference type="GO" id="GO:0006284">
    <property type="term" value="P:base-excision repair"/>
    <property type="evidence" value="ECO:0007669"/>
    <property type="project" value="TreeGrafter"/>
</dbReference>
<evidence type="ECO:0000313" key="12">
    <source>
        <dbReference type="Ensembl" id="ENSSMAP00000056592.1"/>
    </source>
</evidence>
<dbReference type="GO" id="GO:0008081">
    <property type="term" value="F:phosphoric diester hydrolase activity"/>
    <property type="evidence" value="ECO:0007669"/>
    <property type="project" value="TreeGrafter"/>
</dbReference>
<evidence type="ECO:0000259" key="11">
    <source>
        <dbReference type="Pfam" id="PF03372"/>
    </source>
</evidence>
<dbReference type="InterPro" id="IPR004808">
    <property type="entry name" value="AP_endonuc_1"/>
</dbReference>
<dbReference type="AlphaFoldDB" id="A0A8D3DAN3"/>
<evidence type="ECO:0000256" key="1">
    <source>
        <dbReference type="ARBA" id="ARBA00000493"/>
    </source>
</evidence>
<accession>A0A8D3DAN3</accession>
<keyword evidence="6" id="KW-0378">Hydrolase</keyword>
<evidence type="ECO:0000256" key="8">
    <source>
        <dbReference type="ARBA" id="ARBA00023204"/>
    </source>
</evidence>
<dbReference type="EC" id="3.1.11.2" evidence="3"/>
<feature type="binding site" evidence="9">
    <location>
        <position position="112"/>
    </location>
    <ligand>
        <name>Mg(2+)</name>
        <dbReference type="ChEBI" id="CHEBI:18420"/>
        <label>1</label>
    </ligand>
</feature>
<keyword evidence="8" id="KW-0234">DNA repair</keyword>
<keyword evidence="7 9" id="KW-0460">Magnesium</keyword>
<keyword evidence="5" id="KW-0227">DNA damage</keyword>
<evidence type="ECO:0000256" key="5">
    <source>
        <dbReference type="ARBA" id="ARBA00022763"/>
    </source>
</evidence>
<protein>
    <recommendedName>
        <fullName evidence="3">exodeoxyribonuclease III</fullName>
        <ecNumber evidence="3">3.1.11.2</ecNumber>
    </recommendedName>
</protein>
<dbReference type="GO" id="GO:0005634">
    <property type="term" value="C:nucleus"/>
    <property type="evidence" value="ECO:0007669"/>
    <property type="project" value="TreeGrafter"/>
</dbReference>
<dbReference type="GO" id="GO:0008311">
    <property type="term" value="F:double-stranded DNA 3'-5' DNA exonuclease activity"/>
    <property type="evidence" value="ECO:0007669"/>
    <property type="project" value="UniProtKB-EC"/>
</dbReference>
<organism evidence="12 13">
    <name type="scientific">Scophthalmus maximus</name>
    <name type="common">Turbot</name>
    <name type="synonym">Psetta maxima</name>
    <dbReference type="NCBI Taxonomy" id="52904"/>
    <lineage>
        <taxon>Eukaryota</taxon>
        <taxon>Metazoa</taxon>
        <taxon>Chordata</taxon>
        <taxon>Craniata</taxon>
        <taxon>Vertebrata</taxon>
        <taxon>Euteleostomi</taxon>
        <taxon>Actinopterygii</taxon>
        <taxon>Neopterygii</taxon>
        <taxon>Teleostei</taxon>
        <taxon>Neoteleostei</taxon>
        <taxon>Acanthomorphata</taxon>
        <taxon>Carangaria</taxon>
        <taxon>Pleuronectiformes</taxon>
        <taxon>Pleuronectoidei</taxon>
        <taxon>Scophthalmidae</taxon>
        <taxon>Scophthalmus</taxon>
    </lineage>
</organism>
<dbReference type="InterPro" id="IPR036691">
    <property type="entry name" value="Endo/exonu/phosph_ase_sf"/>
</dbReference>
<dbReference type="GO" id="GO:0003906">
    <property type="term" value="F:DNA-(apurinic or apyrimidinic site) endonuclease activity"/>
    <property type="evidence" value="ECO:0007669"/>
    <property type="project" value="TreeGrafter"/>
</dbReference>
<reference evidence="12" key="1">
    <citation type="submission" date="2023-05" db="EMBL/GenBank/DDBJ databases">
        <title>High-quality long-read genome of Scophthalmus maximus.</title>
        <authorList>
            <person name="Lien S."/>
            <person name="Martinez P."/>
        </authorList>
    </citation>
    <scope>NUCLEOTIDE SEQUENCE [LARGE SCALE GENOMIC DNA]</scope>
</reference>
<evidence type="ECO:0000256" key="10">
    <source>
        <dbReference type="PIRSR" id="PIRSR604808-3"/>
    </source>
</evidence>
<evidence type="ECO:0000256" key="2">
    <source>
        <dbReference type="ARBA" id="ARBA00007092"/>
    </source>
</evidence>
<feature type="site" description="Transition state stabilizer" evidence="10">
    <location>
        <position position="112"/>
    </location>
</feature>
<dbReference type="GO" id="GO:0046872">
    <property type="term" value="F:metal ion binding"/>
    <property type="evidence" value="ECO:0007669"/>
    <property type="project" value="UniProtKB-KW"/>
</dbReference>
<dbReference type="GeneTree" id="ENSGT01140000282594"/>
<comment type="catalytic activity">
    <reaction evidence="1">
        <text>Exonucleolytic cleavage in the 3'- to 5'-direction to yield nucleoside 5'-phosphates.</text>
        <dbReference type="EC" id="3.1.11.2"/>
    </reaction>
</comment>
<feature type="binding site" evidence="9">
    <location>
        <position position="110"/>
    </location>
    <ligand>
        <name>Mg(2+)</name>
        <dbReference type="ChEBI" id="CHEBI:18420"/>
        <label>1</label>
    </ligand>
</feature>
<comment type="similarity">
    <text evidence="2">Belongs to the DNA repair enzymes AP/ExoA family.</text>
</comment>
<sequence length="185" mass="21044">MKGNLNLICWNVKGLNHQVKRGKVFTHLKQLRSGIARGTAILIDSDVPLESSNIISDKNGRFIIVSGKLYNKSDILANVYAPNVDDVQFFKRFFSQLPDLNSHSLVLGGDFNCYIDPLLDRSSPNPATPSRSAGYIKSFLADYRLSDPYRFLYPTGREYSFFSHVHHTFSRIDYFFVDNSLIPET</sequence>
<reference evidence="12" key="2">
    <citation type="submission" date="2025-08" db="UniProtKB">
        <authorList>
            <consortium name="Ensembl"/>
        </authorList>
    </citation>
    <scope>IDENTIFICATION</scope>
</reference>
<proteinExistence type="inferred from homology"/>
<dbReference type="Gene3D" id="3.60.10.10">
    <property type="entry name" value="Endonuclease/exonuclease/phosphatase"/>
    <property type="match status" value="1"/>
</dbReference>
<feature type="domain" description="Endonuclease/exonuclease/phosphatase" evidence="11">
    <location>
        <begin position="90"/>
        <end position="181"/>
    </location>
</feature>
<evidence type="ECO:0000256" key="9">
    <source>
        <dbReference type="PIRSR" id="PIRSR604808-2"/>
    </source>
</evidence>
<dbReference type="Proteomes" id="UP000694558">
    <property type="component" value="Chromosome 9"/>
</dbReference>
<dbReference type="Ensembl" id="ENSSMAT00000068495.1">
    <property type="protein sequence ID" value="ENSSMAP00000056592.1"/>
    <property type="gene ID" value="ENSSMAG00000033897.1"/>
</dbReference>
<evidence type="ECO:0000256" key="4">
    <source>
        <dbReference type="ARBA" id="ARBA00022723"/>
    </source>
</evidence>
<evidence type="ECO:0000256" key="6">
    <source>
        <dbReference type="ARBA" id="ARBA00022801"/>
    </source>
</evidence>
<name>A0A8D3DAN3_SCOMX</name>
<evidence type="ECO:0000256" key="3">
    <source>
        <dbReference type="ARBA" id="ARBA00012115"/>
    </source>
</evidence>
<keyword evidence="4 9" id="KW-0479">Metal-binding</keyword>
<dbReference type="PANTHER" id="PTHR22748">
    <property type="entry name" value="AP ENDONUCLEASE"/>
    <property type="match status" value="1"/>
</dbReference>
<feature type="site" description="Important for catalytic activity" evidence="10">
    <location>
        <position position="173"/>
    </location>
</feature>
<comment type="cofactor">
    <cofactor evidence="9">
        <name>Mg(2+)</name>
        <dbReference type="ChEBI" id="CHEBI:18420"/>
    </cofactor>
    <cofactor evidence="9">
        <name>Mn(2+)</name>
        <dbReference type="ChEBI" id="CHEBI:29035"/>
    </cofactor>
    <text evidence="9">Probably binds two magnesium or manganese ions per subunit.</text>
</comment>
<evidence type="ECO:0000313" key="13">
    <source>
        <dbReference type="Proteomes" id="UP000694558"/>
    </source>
</evidence>
<keyword evidence="9" id="KW-0464">Manganese</keyword>
<dbReference type="SUPFAM" id="SSF56219">
    <property type="entry name" value="DNase I-like"/>
    <property type="match status" value="1"/>
</dbReference>